<accession>A0A1A9HZY2</accession>
<reference evidence="2 3" key="1">
    <citation type="submission" date="2016-05" db="EMBL/GenBank/DDBJ databases">
        <title>Niabella ginsenosidivorans BS26 whole genome sequencing.</title>
        <authorList>
            <person name="Im W.T."/>
            <person name="Siddiqi M.Z."/>
        </authorList>
    </citation>
    <scope>NUCLEOTIDE SEQUENCE [LARGE SCALE GENOMIC DNA]</scope>
    <source>
        <strain evidence="2 3">BS26</strain>
    </source>
</reference>
<dbReference type="AlphaFoldDB" id="A0A1A9HZY2"/>
<evidence type="ECO:0008006" key="4">
    <source>
        <dbReference type="Google" id="ProtNLM"/>
    </source>
</evidence>
<dbReference type="STRING" id="1176587.A8C56_02740"/>
<dbReference type="Proteomes" id="UP000077667">
    <property type="component" value="Chromosome"/>
</dbReference>
<proteinExistence type="predicted"/>
<evidence type="ECO:0000313" key="2">
    <source>
        <dbReference type="EMBL" id="ANH80040.1"/>
    </source>
</evidence>
<organism evidence="2 3">
    <name type="scientific">Niabella ginsenosidivorans</name>
    <dbReference type="NCBI Taxonomy" id="1176587"/>
    <lineage>
        <taxon>Bacteria</taxon>
        <taxon>Pseudomonadati</taxon>
        <taxon>Bacteroidota</taxon>
        <taxon>Chitinophagia</taxon>
        <taxon>Chitinophagales</taxon>
        <taxon>Chitinophagaceae</taxon>
        <taxon>Niabella</taxon>
    </lineage>
</organism>
<dbReference type="KEGG" id="nia:A8C56_02740"/>
<evidence type="ECO:0000256" key="1">
    <source>
        <dbReference type="SAM" id="Coils"/>
    </source>
</evidence>
<name>A0A1A9HZY2_9BACT</name>
<protein>
    <recommendedName>
        <fullName evidence="4">Peptidase S74 domain-containing protein</fullName>
    </recommendedName>
</protein>
<dbReference type="EMBL" id="CP015772">
    <property type="protein sequence ID" value="ANH80040.1"/>
    <property type="molecule type" value="Genomic_DNA"/>
</dbReference>
<keyword evidence="3" id="KW-1185">Reference proteome</keyword>
<gene>
    <name evidence="2" type="ORF">A8C56_02740</name>
</gene>
<evidence type="ECO:0000313" key="3">
    <source>
        <dbReference type="Proteomes" id="UP000077667"/>
    </source>
</evidence>
<keyword evidence="1" id="KW-0175">Coiled coil</keyword>
<feature type="coiled-coil region" evidence="1">
    <location>
        <begin position="232"/>
        <end position="259"/>
    </location>
</feature>
<sequence length="259" mass="28811">MNAKAQTNDLYFFAKDYSVSSTILRPITDKDNLPLKAGSVYRVKLTVPATGTHTGAEYLVWKSDASWKIRPVTLAGNNSNHPLLVVDSNTVKVMTNHANNYTVRVYTEVLPAGAAAGMPAIFGASDQWQRLGNNLFYEDGNVGIGTDAPAQKLSVNGNIRAKEIKVETANWPDYVLKKGYPLMSLESLQKEINRRGHLPGMPSAGEVEKKGLALGELNRLLTEKNEELTLYILALYKEIKALKETQHRMEQRLQHLMKD</sequence>